<organism evidence="9 10">
    <name type="scientific">Trichinella patagoniensis</name>
    <dbReference type="NCBI Taxonomy" id="990121"/>
    <lineage>
        <taxon>Eukaryota</taxon>
        <taxon>Metazoa</taxon>
        <taxon>Ecdysozoa</taxon>
        <taxon>Nematoda</taxon>
        <taxon>Enoplea</taxon>
        <taxon>Dorylaimia</taxon>
        <taxon>Trichinellida</taxon>
        <taxon>Trichinellidae</taxon>
        <taxon>Trichinella</taxon>
    </lineage>
</organism>
<dbReference type="EC" id="2.6.1.1" evidence="7"/>
<dbReference type="FunFam" id="3.40.640.10:FF:000066">
    <property type="entry name" value="Aspartate aminotransferase"/>
    <property type="match status" value="1"/>
</dbReference>
<comment type="subunit">
    <text evidence="3 7">Homodimer.</text>
</comment>
<dbReference type="NCBIfam" id="NF006719">
    <property type="entry name" value="PRK09257.1"/>
    <property type="match status" value="1"/>
</dbReference>
<comment type="cofactor">
    <cofactor evidence="1">
        <name>pyridoxal 5'-phosphate</name>
        <dbReference type="ChEBI" id="CHEBI:597326"/>
    </cofactor>
</comment>
<comment type="similarity">
    <text evidence="2">Belongs to the class-I pyridoxal-phosphate-dependent aminotransferase family.</text>
</comment>
<comment type="miscellaneous">
    <text evidence="7">In eukaryotes there are cytoplasmic, mitochondrial and chloroplastic isozymes.</text>
</comment>
<dbReference type="Gene3D" id="3.40.640.10">
    <property type="entry name" value="Type I PLP-dependent aspartate aminotransferase-like (Major domain)"/>
    <property type="match status" value="1"/>
</dbReference>
<dbReference type="InterPro" id="IPR015422">
    <property type="entry name" value="PyrdxlP-dep_Trfase_small"/>
</dbReference>
<keyword evidence="6" id="KW-0663">Pyridoxal phosphate</keyword>
<dbReference type="GO" id="GO:0005829">
    <property type="term" value="C:cytosol"/>
    <property type="evidence" value="ECO:0007669"/>
    <property type="project" value="TreeGrafter"/>
</dbReference>
<dbReference type="GO" id="GO:0004069">
    <property type="term" value="F:L-aspartate:2-oxoglutarate aminotransferase activity"/>
    <property type="evidence" value="ECO:0007669"/>
    <property type="project" value="UniProtKB-EC"/>
</dbReference>
<name>A0A0V0ZCF3_9BILA</name>
<evidence type="ECO:0000313" key="10">
    <source>
        <dbReference type="Proteomes" id="UP000054783"/>
    </source>
</evidence>
<evidence type="ECO:0000256" key="4">
    <source>
        <dbReference type="ARBA" id="ARBA00022576"/>
    </source>
</evidence>
<evidence type="ECO:0000256" key="6">
    <source>
        <dbReference type="ARBA" id="ARBA00022898"/>
    </source>
</evidence>
<proteinExistence type="inferred from homology"/>
<dbReference type="GO" id="GO:0006532">
    <property type="term" value="P:aspartate biosynthetic process"/>
    <property type="evidence" value="ECO:0007669"/>
    <property type="project" value="TreeGrafter"/>
</dbReference>
<dbReference type="SUPFAM" id="SSF53383">
    <property type="entry name" value="PLP-dependent transferases"/>
    <property type="match status" value="1"/>
</dbReference>
<keyword evidence="5 7" id="KW-0808">Transferase</keyword>
<dbReference type="InterPro" id="IPR000796">
    <property type="entry name" value="Asp_trans"/>
</dbReference>
<dbReference type="PANTHER" id="PTHR11879:SF55">
    <property type="entry name" value="GLUTAMATE OXALOACETATE TRANSAMINASE 1, ISOFORM B"/>
    <property type="match status" value="1"/>
</dbReference>
<dbReference type="InterPro" id="IPR004838">
    <property type="entry name" value="NHTrfase_class1_PyrdxlP-BS"/>
</dbReference>
<gene>
    <name evidence="9" type="primary">T01C8.5</name>
    <name evidence="9" type="ORF">T12_9829</name>
</gene>
<evidence type="ECO:0000256" key="5">
    <source>
        <dbReference type="ARBA" id="ARBA00022679"/>
    </source>
</evidence>
<dbReference type="Gene3D" id="3.90.1150.10">
    <property type="entry name" value="Aspartate Aminotransferase, domain 1"/>
    <property type="match status" value="1"/>
</dbReference>
<accession>A0A0V0ZCF3</accession>
<comment type="catalytic activity">
    <reaction evidence="7">
        <text>L-aspartate + 2-oxoglutarate = oxaloacetate + L-glutamate</text>
        <dbReference type="Rhea" id="RHEA:21824"/>
        <dbReference type="ChEBI" id="CHEBI:16452"/>
        <dbReference type="ChEBI" id="CHEBI:16810"/>
        <dbReference type="ChEBI" id="CHEBI:29985"/>
        <dbReference type="ChEBI" id="CHEBI:29991"/>
        <dbReference type="EC" id="2.6.1.1"/>
    </reaction>
</comment>
<dbReference type="InterPro" id="IPR015424">
    <property type="entry name" value="PyrdxlP-dep_Trfase"/>
</dbReference>
<dbReference type="AlphaFoldDB" id="A0A0V0ZCF3"/>
<dbReference type="PANTHER" id="PTHR11879">
    <property type="entry name" value="ASPARTATE AMINOTRANSFERASE"/>
    <property type="match status" value="1"/>
</dbReference>
<protein>
    <recommendedName>
        <fullName evidence="7">Aspartate aminotransferase</fullName>
        <ecNumber evidence="7">2.6.1.1</ecNumber>
    </recommendedName>
</protein>
<dbReference type="FunFam" id="3.90.1150.10:FF:000001">
    <property type="entry name" value="Aspartate aminotransferase"/>
    <property type="match status" value="1"/>
</dbReference>
<dbReference type="CDD" id="cd00609">
    <property type="entry name" value="AAT_like"/>
    <property type="match status" value="1"/>
</dbReference>
<dbReference type="Pfam" id="PF00155">
    <property type="entry name" value="Aminotran_1_2"/>
    <property type="match status" value="1"/>
</dbReference>
<reference evidence="9 10" key="1">
    <citation type="submission" date="2015-01" db="EMBL/GenBank/DDBJ databases">
        <title>Evolution of Trichinella species and genotypes.</title>
        <authorList>
            <person name="Korhonen P.K."/>
            <person name="Edoardo P."/>
            <person name="Giuseppe L.R."/>
            <person name="Gasser R.B."/>
        </authorList>
    </citation>
    <scope>NUCLEOTIDE SEQUENCE [LARGE SCALE GENOMIC DNA]</scope>
    <source>
        <strain evidence="9">ISS2496</strain>
    </source>
</reference>
<dbReference type="Proteomes" id="UP000054783">
    <property type="component" value="Unassembled WGS sequence"/>
</dbReference>
<keyword evidence="10" id="KW-1185">Reference proteome</keyword>
<dbReference type="InterPro" id="IPR004839">
    <property type="entry name" value="Aminotransferase_I/II_large"/>
</dbReference>
<dbReference type="EMBL" id="JYDQ01000245">
    <property type="protein sequence ID" value="KRY10060.1"/>
    <property type="molecule type" value="Genomic_DNA"/>
</dbReference>
<evidence type="ECO:0000256" key="1">
    <source>
        <dbReference type="ARBA" id="ARBA00001933"/>
    </source>
</evidence>
<evidence type="ECO:0000259" key="8">
    <source>
        <dbReference type="Pfam" id="PF00155"/>
    </source>
</evidence>
<feature type="domain" description="Aminotransferase class I/classII large" evidence="8">
    <location>
        <begin position="50"/>
        <end position="407"/>
    </location>
</feature>
<evidence type="ECO:0000256" key="3">
    <source>
        <dbReference type="ARBA" id="ARBA00011738"/>
    </source>
</evidence>
<dbReference type="PROSITE" id="PS00105">
    <property type="entry name" value="AA_TRANSFER_CLASS_1"/>
    <property type="match status" value="1"/>
</dbReference>
<sequence>MSLFSFVNPAPPVEVFHINQCFQSDPNPKKVNLTIGVTTCAVMNYLLVAYRTEEGKFWVLPVVAKAESILINSPTHNHEYLPMLGNNKFSSLAIKLLFGEHTEKLEKKLLCAQSLGGTGSIRAGLEFLNRTCGLKEAYISDPTWENHRLILEYCGYSKINTYRYWQNEKRAVDFEGMLQDLQAAPEKSVVILHGCAHNPTGMDLSKQQWIELFELLQKKQLFPFFDLAYQGFASGDPDSDAWAVRYFASRGIEMCVAQSFSKNFGLYNERVGNLVVVFNDEKVLASCKSQLSLVVRANWSNPPNHGAKIVETVLSDPELTNQWLENVRVMSTRIQCMRKALRAKLEELKAPGTWNHITEQIGMFSYTGLSEKQVKYLAEAYHIYMLKSGRINMCGLNPQNIDYVASAFKTALMNC</sequence>
<evidence type="ECO:0000256" key="7">
    <source>
        <dbReference type="RuleBase" id="RU000480"/>
    </source>
</evidence>
<dbReference type="GO" id="GO:0030170">
    <property type="term" value="F:pyridoxal phosphate binding"/>
    <property type="evidence" value="ECO:0007669"/>
    <property type="project" value="InterPro"/>
</dbReference>
<dbReference type="PRINTS" id="PR00799">
    <property type="entry name" value="TRANSAMINASE"/>
</dbReference>
<dbReference type="InterPro" id="IPR015421">
    <property type="entry name" value="PyrdxlP-dep_Trfase_major"/>
</dbReference>
<keyword evidence="4 7" id="KW-0032">Aminotransferase</keyword>
<comment type="caution">
    <text evidence="9">The sequence shown here is derived from an EMBL/GenBank/DDBJ whole genome shotgun (WGS) entry which is preliminary data.</text>
</comment>
<evidence type="ECO:0000256" key="2">
    <source>
        <dbReference type="ARBA" id="ARBA00007441"/>
    </source>
</evidence>
<evidence type="ECO:0000313" key="9">
    <source>
        <dbReference type="EMBL" id="KRY10060.1"/>
    </source>
</evidence>